<name>A0A812DV78_ACAPH</name>
<evidence type="ECO:0000313" key="8">
    <source>
        <dbReference type="Proteomes" id="UP000597762"/>
    </source>
</evidence>
<evidence type="ECO:0000256" key="3">
    <source>
        <dbReference type="ARBA" id="ARBA00009488"/>
    </source>
</evidence>
<comment type="caution">
    <text evidence="7">The sequence shown here is derived from an EMBL/GenBank/DDBJ whole genome shotgun (WGS) entry which is preliminary data.</text>
</comment>
<comment type="similarity">
    <text evidence="3">Belongs to the SPOT14 family.</text>
</comment>
<feature type="region of interest" description="Disordered" evidence="6">
    <location>
        <begin position="151"/>
        <end position="183"/>
    </location>
</feature>
<evidence type="ECO:0000313" key="7">
    <source>
        <dbReference type="EMBL" id="CAE1309176.1"/>
    </source>
</evidence>
<dbReference type="InterPro" id="IPR009786">
    <property type="entry name" value="Spot_14"/>
</dbReference>
<evidence type="ECO:0000256" key="6">
    <source>
        <dbReference type="SAM" id="MobiDB-lite"/>
    </source>
</evidence>
<dbReference type="EMBL" id="CAHIKZ030004269">
    <property type="protein sequence ID" value="CAE1309176.1"/>
    <property type="molecule type" value="Genomic_DNA"/>
</dbReference>
<feature type="compositionally biased region" description="Acidic residues" evidence="6">
    <location>
        <begin position="152"/>
        <end position="168"/>
    </location>
</feature>
<dbReference type="AlphaFoldDB" id="A0A812DV78"/>
<proteinExistence type="inferred from homology"/>
<feature type="compositionally biased region" description="Polar residues" evidence="6">
    <location>
        <begin position="169"/>
        <end position="179"/>
    </location>
</feature>
<sequence length="231" mass="25407">MDISKEFSQQSLLSALHQFVDAVDYMDETVMIPSRLRDMDISSDEWITNVSGKNGHIHSAPPSPTFLNVGSSKRRNSTEQQQAVMSGNSTDEQNLYNFYNLLKAIKHEVVSGTPALHEAGVGHGICGGQLPYEMEPSEDYSIMPAMCSPSLADEEDEVSAVDTEEDTDSVISDTSSGAEDSSRKVATSFRHHLRSLFGLLHQFTQTAKYLSHRYESEVGQSSASQVSSFAF</sequence>
<accession>A0A812DV78</accession>
<gene>
    <name evidence="7" type="ORF">SPHA_60930</name>
</gene>
<dbReference type="Pfam" id="PF07084">
    <property type="entry name" value="Spot_14"/>
    <property type="match status" value="1"/>
</dbReference>
<evidence type="ECO:0000256" key="2">
    <source>
        <dbReference type="ARBA" id="ARBA00004496"/>
    </source>
</evidence>
<dbReference type="GO" id="GO:0005829">
    <property type="term" value="C:cytosol"/>
    <property type="evidence" value="ECO:0007669"/>
    <property type="project" value="TreeGrafter"/>
</dbReference>
<dbReference type="InterPro" id="IPR053719">
    <property type="entry name" value="Lipogen_MT_Stabilize_sf"/>
</dbReference>
<evidence type="ECO:0000256" key="4">
    <source>
        <dbReference type="ARBA" id="ARBA00022490"/>
    </source>
</evidence>
<protein>
    <submittedName>
        <fullName evidence="7">Uncharacterized protein</fullName>
    </submittedName>
</protein>
<keyword evidence="8" id="KW-1185">Reference proteome</keyword>
<evidence type="ECO:0000256" key="5">
    <source>
        <dbReference type="ARBA" id="ARBA00023242"/>
    </source>
</evidence>
<evidence type="ECO:0000256" key="1">
    <source>
        <dbReference type="ARBA" id="ARBA00004123"/>
    </source>
</evidence>
<keyword evidence="5" id="KW-0539">Nucleus</keyword>
<comment type="subcellular location">
    <subcellularLocation>
        <location evidence="2">Cytoplasm</location>
    </subcellularLocation>
    <subcellularLocation>
        <location evidence="1">Nucleus</location>
    </subcellularLocation>
</comment>
<dbReference type="PANTHER" id="PTHR14315:SF17">
    <property type="entry name" value="MIP21584P"/>
    <property type="match status" value="1"/>
</dbReference>
<organism evidence="7 8">
    <name type="scientific">Acanthosepion pharaonis</name>
    <name type="common">Pharaoh cuttlefish</name>
    <name type="synonym">Sepia pharaonis</name>
    <dbReference type="NCBI Taxonomy" id="158019"/>
    <lineage>
        <taxon>Eukaryota</taxon>
        <taxon>Metazoa</taxon>
        <taxon>Spiralia</taxon>
        <taxon>Lophotrochozoa</taxon>
        <taxon>Mollusca</taxon>
        <taxon>Cephalopoda</taxon>
        <taxon>Coleoidea</taxon>
        <taxon>Decapodiformes</taxon>
        <taxon>Sepiida</taxon>
        <taxon>Sepiina</taxon>
        <taxon>Sepiidae</taxon>
        <taxon>Acanthosepion</taxon>
    </lineage>
</organism>
<dbReference type="PANTHER" id="PTHR14315">
    <property type="entry name" value="SPOT14 FAMILY MEMBER"/>
    <property type="match status" value="1"/>
</dbReference>
<dbReference type="OrthoDB" id="5951908at2759"/>
<dbReference type="GO" id="GO:0046890">
    <property type="term" value="P:regulation of lipid biosynthetic process"/>
    <property type="evidence" value="ECO:0007669"/>
    <property type="project" value="TreeGrafter"/>
</dbReference>
<dbReference type="Gene3D" id="6.10.140.1610">
    <property type="match status" value="1"/>
</dbReference>
<reference evidence="7" key="1">
    <citation type="submission" date="2021-01" db="EMBL/GenBank/DDBJ databases">
        <authorList>
            <person name="Li R."/>
            <person name="Bekaert M."/>
        </authorList>
    </citation>
    <scope>NUCLEOTIDE SEQUENCE</scope>
    <source>
        <strain evidence="7">Farmed</strain>
    </source>
</reference>
<dbReference type="Proteomes" id="UP000597762">
    <property type="component" value="Unassembled WGS sequence"/>
</dbReference>
<keyword evidence="4" id="KW-0963">Cytoplasm</keyword>
<dbReference type="GO" id="GO:0005634">
    <property type="term" value="C:nucleus"/>
    <property type="evidence" value="ECO:0007669"/>
    <property type="project" value="UniProtKB-SubCell"/>
</dbReference>